<evidence type="ECO:0000256" key="1">
    <source>
        <dbReference type="SAM" id="MobiDB-lite"/>
    </source>
</evidence>
<dbReference type="OrthoDB" id="530231at2"/>
<dbReference type="STRING" id="1173027.Mic7113_0484"/>
<reference evidence="3 4" key="1">
    <citation type="submission" date="2012-06" db="EMBL/GenBank/DDBJ databases">
        <title>Finished chromosome of genome of Microcoleus sp. PCC 7113.</title>
        <authorList>
            <consortium name="US DOE Joint Genome Institute"/>
            <person name="Gugger M."/>
            <person name="Coursin T."/>
            <person name="Rippka R."/>
            <person name="Tandeau De Marsac N."/>
            <person name="Huntemann M."/>
            <person name="Wei C.-L."/>
            <person name="Han J."/>
            <person name="Detter J.C."/>
            <person name="Han C."/>
            <person name="Tapia R."/>
            <person name="Chen A."/>
            <person name="Kyrpides N."/>
            <person name="Mavromatis K."/>
            <person name="Markowitz V."/>
            <person name="Szeto E."/>
            <person name="Ivanova N."/>
            <person name="Pagani I."/>
            <person name="Pati A."/>
            <person name="Goodwin L."/>
            <person name="Nordberg H.P."/>
            <person name="Cantor M.N."/>
            <person name="Hua S.X."/>
            <person name="Woyke T."/>
            <person name="Kerfeld C.A."/>
        </authorList>
    </citation>
    <scope>NUCLEOTIDE SEQUENCE [LARGE SCALE GENOMIC DNA]</scope>
    <source>
        <strain evidence="3 4">PCC 7113</strain>
    </source>
</reference>
<accession>K9WA59</accession>
<dbReference type="HOGENOM" id="CLU_893832_0_0_3"/>
<dbReference type="RefSeq" id="WP_015180566.1">
    <property type="nucleotide sequence ID" value="NC_019738.1"/>
</dbReference>
<name>K9WA59_9CYAN</name>
<dbReference type="EMBL" id="CP003630">
    <property type="protein sequence ID" value="AFZ16402.1"/>
    <property type="molecule type" value="Genomic_DNA"/>
</dbReference>
<evidence type="ECO:0000259" key="2">
    <source>
        <dbReference type="Pfam" id="PF09557"/>
    </source>
</evidence>
<evidence type="ECO:0000313" key="3">
    <source>
        <dbReference type="EMBL" id="AFZ16402.1"/>
    </source>
</evidence>
<dbReference type="Proteomes" id="UP000010471">
    <property type="component" value="Chromosome"/>
</dbReference>
<feature type="region of interest" description="Disordered" evidence="1">
    <location>
        <begin position="129"/>
        <end position="149"/>
    </location>
</feature>
<protein>
    <recommendedName>
        <fullName evidence="2">DUF2382 domain-containing protein</fullName>
    </recommendedName>
</protein>
<dbReference type="KEGG" id="mic:Mic7113_0484"/>
<dbReference type="InterPro" id="IPR019060">
    <property type="entry name" value="DUF2382"/>
</dbReference>
<feature type="domain" description="DUF2382" evidence="2">
    <location>
        <begin position="169"/>
        <end position="234"/>
    </location>
</feature>
<dbReference type="Pfam" id="PF09557">
    <property type="entry name" value="DUF2382"/>
    <property type="match status" value="1"/>
</dbReference>
<organism evidence="3 4">
    <name type="scientific">Allocoleopsis franciscana PCC 7113</name>
    <dbReference type="NCBI Taxonomy" id="1173027"/>
    <lineage>
        <taxon>Bacteria</taxon>
        <taxon>Bacillati</taxon>
        <taxon>Cyanobacteriota</taxon>
        <taxon>Cyanophyceae</taxon>
        <taxon>Coleofasciculales</taxon>
        <taxon>Coleofasciculaceae</taxon>
        <taxon>Allocoleopsis</taxon>
        <taxon>Allocoleopsis franciscana</taxon>
    </lineage>
</organism>
<dbReference type="AlphaFoldDB" id="K9WA59"/>
<keyword evidence="4" id="KW-1185">Reference proteome</keyword>
<proteinExistence type="predicted"/>
<feature type="compositionally biased region" description="Basic and acidic residues" evidence="1">
    <location>
        <begin position="131"/>
        <end position="145"/>
    </location>
</feature>
<evidence type="ECO:0000313" key="4">
    <source>
        <dbReference type="Proteomes" id="UP000010471"/>
    </source>
</evidence>
<sequence length="309" mass="35182">MVADNPVSTKNKTQIKDLLEKLRNKLKGFAIINMQGQLVGRVTDIFLDKSYHLNVVMSKAEDQANSQVYLLNSKYIEKVDAVHRLLFVDITSLELEKIPLYSIDNQQVPEVSGSSQNLSLIQETASNLESQELHETDSRETRSSETEVATEDLTEFDDNSNVVEEEIVRLLEERVVVNRRKQKVGEVVVRKEIETQIIEVPIQREILIIEQVGSETKRLAAIDLSKGEVRGVELANPSISEIHHPKESRHEKGYPVRGEFVSPRAASNLLEAIALQKRHGCEKIRVELTVENPELQKTYQNMFDRCSIR</sequence>
<gene>
    <name evidence="3" type="ORF">Mic7113_0484</name>
</gene>
<dbReference type="eggNOG" id="COG3861">
    <property type="taxonomic scope" value="Bacteria"/>
</dbReference>